<dbReference type="Pfam" id="PF00583">
    <property type="entry name" value="Acetyltransf_1"/>
    <property type="match status" value="1"/>
</dbReference>
<organism evidence="5 6">
    <name type="scientific">Alicyclobacillus mengziensis</name>
    <dbReference type="NCBI Taxonomy" id="2931921"/>
    <lineage>
        <taxon>Bacteria</taxon>
        <taxon>Bacillati</taxon>
        <taxon>Bacillota</taxon>
        <taxon>Bacilli</taxon>
        <taxon>Bacillales</taxon>
        <taxon>Alicyclobacillaceae</taxon>
        <taxon>Alicyclobacillus</taxon>
    </lineage>
</organism>
<accession>A0A9X7W2M8</accession>
<dbReference type="InterPro" id="IPR050832">
    <property type="entry name" value="Bact_Acetyltransf"/>
</dbReference>
<sequence>MPAKSGKAKRKPRVASKSSAQSTRGASKSNPATKKASDGVKTKNRALTFRPRVPGDDEYILNLTEKELGQVHAQSFGEPFPRAQFQGYLQSGAPTVVVEQDTKPIGYYSYLIGPDGKMHVSALVIEPAYQSGGVGTQVMTRLEEDARRQRVHTLEVFVQENNSRSIAFTKKLGFAEVYRMPPNSICFQKVIAGAGGTSVALGRIPPEPVSEW</sequence>
<dbReference type="Gene3D" id="3.40.630.30">
    <property type="match status" value="1"/>
</dbReference>
<keyword evidence="1" id="KW-0808">Transferase</keyword>
<dbReference type="PROSITE" id="PS51186">
    <property type="entry name" value="GNAT"/>
    <property type="match status" value="1"/>
</dbReference>
<evidence type="ECO:0000256" key="2">
    <source>
        <dbReference type="ARBA" id="ARBA00023315"/>
    </source>
</evidence>
<dbReference type="Proteomes" id="UP000663505">
    <property type="component" value="Chromosome"/>
</dbReference>
<evidence type="ECO:0000256" key="1">
    <source>
        <dbReference type="ARBA" id="ARBA00022679"/>
    </source>
</evidence>
<evidence type="ECO:0000313" key="6">
    <source>
        <dbReference type="Proteomes" id="UP000663505"/>
    </source>
</evidence>
<feature type="compositionally biased region" description="Polar residues" evidence="3">
    <location>
        <begin position="16"/>
        <end position="32"/>
    </location>
</feature>
<dbReference type="SUPFAM" id="SSF55729">
    <property type="entry name" value="Acyl-CoA N-acyltransferases (Nat)"/>
    <property type="match status" value="1"/>
</dbReference>
<dbReference type="CDD" id="cd04301">
    <property type="entry name" value="NAT_SF"/>
    <property type="match status" value="1"/>
</dbReference>
<proteinExistence type="predicted"/>
<evidence type="ECO:0000259" key="4">
    <source>
        <dbReference type="PROSITE" id="PS51186"/>
    </source>
</evidence>
<dbReference type="PANTHER" id="PTHR43877">
    <property type="entry name" value="AMINOALKYLPHOSPHONATE N-ACETYLTRANSFERASE-RELATED-RELATED"/>
    <property type="match status" value="1"/>
</dbReference>
<reference evidence="5 6" key="1">
    <citation type="submission" date="2021-02" db="EMBL/GenBank/DDBJ databases">
        <title>Alicyclobacillus curvatus sp. nov. and Alicyclobacillus mengziensis sp. nov., two acidophilic bacteria isolated from acid mine drainage.</title>
        <authorList>
            <person name="Huang Y."/>
        </authorList>
    </citation>
    <scope>NUCLEOTIDE SEQUENCE [LARGE SCALE GENOMIC DNA]</scope>
    <source>
        <strain evidence="5 6">S30H14</strain>
    </source>
</reference>
<feature type="compositionally biased region" description="Basic residues" evidence="3">
    <location>
        <begin position="1"/>
        <end position="14"/>
    </location>
</feature>
<dbReference type="RefSeq" id="WP_206658361.1">
    <property type="nucleotide sequence ID" value="NZ_CP071182.1"/>
</dbReference>
<dbReference type="InterPro" id="IPR000182">
    <property type="entry name" value="GNAT_dom"/>
</dbReference>
<protein>
    <submittedName>
        <fullName evidence="5">GNAT family N-acetyltransferase</fullName>
    </submittedName>
</protein>
<evidence type="ECO:0000256" key="3">
    <source>
        <dbReference type="SAM" id="MobiDB-lite"/>
    </source>
</evidence>
<keyword evidence="2" id="KW-0012">Acyltransferase</keyword>
<dbReference type="KEGG" id="afx:JZ786_09030"/>
<dbReference type="InterPro" id="IPR016181">
    <property type="entry name" value="Acyl_CoA_acyltransferase"/>
</dbReference>
<dbReference type="EMBL" id="CP071182">
    <property type="protein sequence ID" value="QSO49047.1"/>
    <property type="molecule type" value="Genomic_DNA"/>
</dbReference>
<feature type="domain" description="N-acetyltransferase" evidence="4">
    <location>
        <begin position="47"/>
        <end position="192"/>
    </location>
</feature>
<dbReference type="GO" id="GO:0016747">
    <property type="term" value="F:acyltransferase activity, transferring groups other than amino-acyl groups"/>
    <property type="evidence" value="ECO:0007669"/>
    <property type="project" value="InterPro"/>
</dbReference>
<name>A0A9X7W2M8_9BACL</name>
<gene>
    <name evidence="5" type="ORF">JZ786_09030</name>
</gene>
<evidence type="ECO:0000313" key="5">
    <source>
        <dbReference type="EMBL" id="QSO49047.1"/>
    </source>
</evidence>
<dbReference type="AlphaFoldDB" id="A0A9X7W2M8"/>
<keyword evidence="6" id="KW-1185">Reference proteome</keyword>
<feature type="region of interest" description="Disordered" evidence="3">
    <location>
        <begin position="1"/>
        <end position="51"/>
    </location>
</feature>